<comment type="caution">
    <text evidence="6">The sequence shown here is derived from an EMBL/GenBank/DDBJ whole genome shotgun (WGS) entry which is preliminary data.</text>
</comment>
<gene>
    <name evidence="6" type="ORF">GCM10009422_25150</name>
</gene>
<dbReference type="Gene3D" id="1.10.760.10">
    <property type="entry name" value="Cytochrome c-like domain"/>
    <property type="match status" value="1"/>
</dbReference>
<proteinExistence type="predicted"/>
<feature type="domain" description="Cytochrome c" evidence="5">
    <location>
        <begin position="38"/>
        <end position="141"/>
    </location>
</feature>
<organism evidence="6 7">
    <name type="scientific">Brevundimonas kwangchunensis</name>
    <dbReference type="NCBI Taxonomy" id="322163"/>
    <lineage>
        <taxon>Bacteria</taxon>
        <taxon>Pseudomonadati</taxon>
        <taxon>Pseudomonadota</taxon>
        <taxon>Alphaproteobacteria</taxon>
        <taxon>Caulobacterales</taxon>
        <taxon>Caulobacteraceae</taxon>
        <taxon>Brevundimonas</taxon>
    </lineage>
</organism>
<dbReference type="InterPro" id="IPR009056">
    <property type="entry name" value="Cyt_c-like_dom"/>
</dbReference>
<dbReference type="PROSITE" id="PS51007">
    <property type="entry name" value="CYTC"/>
    <property type="match status" value="1"/>
</dbReference>
<keyword evidence="1 4" id="KW-0349">Heme</keyword>
<evidence type="ECO:0000256" key="3">
    <source>
        <dbReference type="ARBA" id="ARBA00023004"/>
    </source>
</evidence>
<dbReference type="RefSeq" id="WP_343794328.1">
    <property type="nucleotide sequence ID" value="NZ_BAAAGA010000006.1"/>
</dbReference>
<evidence type="ECO:0000259" key="5">
    <source>
        <dbReference type="PROSITE" id="PS51007"/>
    </source>
</evidence>
<evidence type="ECO:0000256" key="1">
    <source>
        <dbReference type="ARBA" id="ARBA00022617"/>
    </source>
</evidence>
<evidence type="ECO:0000256" key="4">
    <source>
        <dbReference type="PROSITE-ProRule" id="PRU00433"/>
    </source>
</evidence>
<dbReference type="InterPro" id="IPR036909">
    <property type="entry name" value="Cyt_c-like_dom_sf"/>
</dbReference>
<protein>
    <submittedName>
        <fullName evidence="6">Cytochrome c</fullName>
    </submittedName>
</protein>
<dbReference type="SUPFAM" id="SSF46626">
    <property type="entry name" value="Cytochrome c"/>
    <property type="match status" value="1"/>
</dbReference>
<dbReference type="PROSITE" id="PS51257">
    <property type="entry name" value="PROKAR_LIPOPROTEIN"/>
    <property type="match status" value="1"/>
</dbReference>
<accession>A0ABN1H2I1</accession>
<keyword evidence="2 4" id="KW-0479">Metal-binding</keyword>
<name>A0ABN1H2I1_9CAUL</name>
<reference evidence="6 7" key="1">
    <citation type="journal article" date="2019" name="Int. J. Syst. Evol. Microbiol.">
        <title>The Global Catalogue of Microorganisms (GCM) 10K type strain sequencing project: providing services to taxonomists for standard genome sequencing and annotation.</title>
        <authorList>
            <consortium name="The Broad Institute Genomics Platform"/>
            <consortium name="The Broad Institute Genome Sequencing Center for Infectious Disease"/>
            <person name="Wu L."/>
            <person name="Ma J."/>
        </authorList>
    </citation>
    <scope>NUCLEOTIDE SEQUENCE [LARGE SCALE GENOMIC DNA]</scope>
    <source>
        <strain evidence="6 7">JCM 12928</strain>
    </source>
</reference>
<keyword evidence="3 4" id="KW-0408">Iron</keyword>
<dbReference type="Proteomes" id="UP001501352">
    <property type="component" value="Unassembled WGS sequence"/>
</dbReference>
<dbReference type="EMBL" id="BAAAGA010000006">
    <property type="protein sequence ID" value="GAA0627197.1"/>
    <property type="molecule type" value="Genomic_DNA"/>
</dbReference>
<evidence type="ECO:0000313" key="7">
    <source>
        <dbReference type="Proteomes" id="UP001501352"/>
    </source>
</evidence>
<evidence type="ECO:0000256" key="2">
    <source>
        <dbReference type="ARBA" id="ARBA00022723"/>
    </source>
</evidence>
<sequence length="172" mass="18334">MIRQLIGLTLIGVGLAACDQARVDVSTSEAGPHVVAATDIEAGRYLVMTSGCNDCHTPGYAPSGGKVPESEWLKGSGMGFMGPWGTTYPHNLRRTVAGMTEDAWVEMLSTREDSAPMPWPSVRAMAEPDKRALYRYIKSLPLAGEPAPTALPPGQTPTTPYENMMPVMPTGG</sequence>
<evidence type="ECO:0000313" key="6">
    <source>
        <dbReference type="EMBL" id="GAA0627197.1"/>
    </source>
</evidence>
<keyword evidence="7" id="KW-1185">Reference proteome</keyword>